<proteinExistence type="inferred from homology"/>
<dbReference type="InterPro" id="IPR036390">
    <property type="entry name" value="WH_DNA-bd_sf"/>
</dbReference>
<keyword evidence="3" id="KW-1185">Reference proteome</keyword>
<dbReference type="Gene3D" id="1.10.10.10">
    <property type="entry name" value="Winged helix-like DNA-binding domain superfamily/Winged helix DNA-binding domain"/>
    <property type="match status" value="1"/>
</dbReference>
<comment type="caution">
    <text evidence="2">The sequence shown here is derived from an EMBL/GenBank/DDBJ whole genome shotgun (WGS) entry which is preliminary data.</text>
</comment>
<dbReference type="Pfam" id="PF00480">
    <property type="entry name" value="ROK"/>
    <property type="match status" value="1"/>
</dbReference>
<dbReference type="PANTHER" id="PTHR18964">
    <property type="entry name" value="ROK (REPRESSOR, ORF, KINASE) FAMILY"/>
    <property type="match status" value="1"/>
</dbReference>
<dbReference type="SUPFAM" id="SSF46785">
    <property type="entry name" value="Winged helix' DNA-binding domain"/>
    <property type="match status" value="1"/>
</dbReference>
<organism evidence="2 3">
    <name type="scientific">Nocardia xishanensis</name>
    <dbReference type="NCBI Taxonomy" id="238964"/>
    <lineage>
        <taxon>Bacteria</taxon>
        <taxon>Bacillati</taxon>
        <taxon>Actinomycetota</taxon>
        <taxon>Actinomycetes</taxon>
        <taxon>Mycobacteriales</taxon>
        <taxon>Nocardiaceae</taxon>
        <taxon>Nocardia</taxon>
    </lineage>
</organism>
<dbReference type="Gene3D" id="3.30.420.40">
    <property type="match status" value="2"/>
</dbReference>
<name>A0ABW7X6U7_9NOCA</name>
<comment type="similarity">
    <text evidence="1">Belongs to the ROK (NagC/XylR) family.</text>
</comment>
<evidence type="ECO:0000256" key="1">
    <source>
        <dbReference type="ARBA" id="ARBA00006479"/>
    </source>
</evidence>
<dbReference type="InterPro" id="IPR000600">
    <property type="entry name" value="ROK"/>
</dbReference>
<evidence type="ECO:0000313" key="3">
    <source>
        <dbReference type="Proteomes" id="UP001611415"/>
    </source>
</evidence>
<dbReference type="PANTHER" id="PTHR18964:SF149">
    <property type="entry name" value="BIFUNCTIONAL UDP-N-ACETYLGLUCOSAMINE 2-EPIMERASE_N-ACETYLMANNOSAMINE KINASE"/>
    <property type="match status" value="1"/>
</dbReference>
<dbReference type="RefSeq" id="WP_364827755.1">
    <property type="nucleotide sequence ID" value="NZ_JBFAYM010000031.1"/>
</dbReference>
<dbReference type="Proteomes" id="UP001611415">
    <property type="component" value="Unassembled WGS sequence"/>
</dbReference>
<sequence>MTDSSAGSVLRAVLELGPAPRSVIARHAALSPATLTWQARSLIEAGLLVELPETTGAGIGRPFSPLELNTGGNVALGVHIAAGRTTIAAVDIGGRVVHSTKLPHRSLDPPAVLAAAADQVLRLTDELSDMRIVGLGVATGGWVDTVAGTVVHHSFLGWRDVPVRDELAERTGLRTEIDNHTRALAHAEQLFGRIRDAASSIVLFVGNVIDAAFAVHGQVHYGPRSAAGSIARLLDTEAARAQGLPARPLEEFADHALCAAAGLPAADVPALLAQARQGTAAHDRFAERARVLGGVVAALIDLLDPDAVVISDRALRLPGVHAAYLDAVRARSAVCAAPEEVVFPSSFQGRILEMSSATVVLHGLFHAPHTALAARAV</sequence>
<protein>
    <submittedName>
        <fullName evidence="2">ROK family protein</fullName>
    </submittedName>
</protein>
<dbReference type="InterPro" id="IPR036388">
    <property type="entry name" value="WH-like_DNA-bd_sf"/>
</dbReference>
<dbReference type="EMBL" id="JBIRYO010000018">
    <property type="protein sequence ID" value="MFI2476730.1"/>
    <property type="molecule type" value="Genomic_DNA"/>
</dbReference>
<evidence type="ECO:0000313" key="2">
    <source>
        <dbReference type="EMBL" id="MFI2476730.1"/>
    </source>
</evidence>
<gene>
    <name evidence="2" type="ORF">ACH49W_25380</name>
</gene>
<dbReference type="SUPFAM" id="SSF53067">
    <property type="entry name" value="Actin-like ATPase domain"/>
    <property type="match status" value="1"/>
</dbReference>
<dbReference type="InterPro" id="IPR043129">
    <property type="entry name" value="ATPase_NBD"/>
</dbReference>
<accession>A0ABW7X6U7</accession>
<reference evidence="2 3" key="1">
    <citation type="submission" date="2024-10" db="EMBL/GenBank/DDBJ databases">
        <title>The Natural Products Discovery Center: Release of the First 8490 Sequenced Strains for Exploring Actinobacteria Biosynthetic Diversity.</title>
        <authorList>
            <person name="Kalkreuter E."/>
            <person name="Kautsar S.A."/>
            <person name="Yang D."/>
            <person name="Bader C.D."/>
            <person name="Teijaro C.N."/>
            <person name="Fluegel L."/>
            <person name="Davis C.M."/>
            <person name="Simpson J.R."/>
            <person name="Lauterbach L."/>
            <person name="Steele A.D."/>
            <person name="Gui C."/>
            <person name="Meng S."/>
            <person name="Li G."/>
            <person name="Viehrig K."/>
            <person name="Ye F."/>
            <person name="Su P."/>
            <person name="Kiefer A.F."/>
            <person name="Nichols A."/>
            <person name="Cepeda A.J."/>
            <person name="Yan W."/>
            <person name="Fan B."/>
            <person name="Jiang Y."/>
            <person name="Adhikari A."/>
            <person name="Zheng C.-J."/>
            <person name="Schuster L."/>
            <person name="Cowan T.M."/>
            <person name="Smanski M.J."/>
            <person name="Chevrette M.G."/>
            <person name="De Carvalho L.P.S."/>
            <person name="Shen B."/>
        </authorList>
    </citation>
    <scope>NUCLEOTIDE SEQUENCE [LARGE SCALE GENOMIC DNA]</scope>
    <source>
        <strain evidence="2 3">NPDC019275</strain>
    </source>
</reference>